<dbReference type="PANTHER" id="PTHR33069">
    <property type="entry name" value="CHROMOSOME 7, WHOLE GENOME SHOTGUN SEQUENCE-RELATED"/>
    <property type="match status" value="1"/>
</dbReference>
<comment type="caution">
    <text evidence="1">The sequence shown here is derived from an EMBL/GenBank/DDBJ whole genome shotgun (WGS) entry which is preliminary data.</text>
</comment>
<sequence>MAQPVNKLIQLFCKFSSARNLGRVRRQPSKLTTLIASARTHQTSAEGMEVITDDVDPLEGWSPDRHPLDTPALPDIPEMQQLRRQADLAIEGFRRLVAKCEFQCPSTPVVLDIDRLRSKKDLLSELSNRLLPLLQRQLSSLPQALDLVDLRQDTASKLALVLELQPQISQTLDQTIRTMDDFIPGRVPEPNQTNDRHCQDLKAFRLHALDVSIREDMRSYLIIIFQHSQKVIEELKIPTKMFPSDISSMSSRIHDIIELPISWSKASELHLIWKRWVDNLSYIDHALEKLTDMTTPSYGSDGESVTILSEPATQFGKSLLPVIRLTKLFFAKLEREGMNRKKAPLYTEMSTEQLELLIKSGEEICRCINKMYEELEENVIRDLDELGEDVFHPDPPWHYSSRMNSIIDRLKTHFPTLMLLVAFYIVPLLSDTNDLSTQSYFNNWFITWHTLFLAATQNAIQAAQVFAQTDPQ</sequence>
<dbReference type="AlphaFoldDB" id="A0A0L0VNX3"/>
<evidence type="ECO:0000313" key="1">
    <source>
        <dbReference type="EMBL" id="KNF00922.1"/>
    </source>
</evidence>
<keyword evidence="2" id="KW-1185">Reference proteome</keyword>
<reference evidence="2" key="1">
    <citation type="submission" date="2014-03" db="EMBL/GenBank/DDBJ databases">
        <title>The Genome Sequence of Puccinia striiformis f. sp. tritici PST-78.</title>
        <authorList>
            <consortium name="The Broad Institute Genome Sequencing Platform"/>
            <person name="Cuomo C."/>
            <person name="Hulbert S."/>
            <person name="Chen X."/>
            <person name="Walker B."/>
            <person name="Young S.K."/>
            <person name="Zeng Q."/>
            <person name="Gargeya S."/>
            <person name="Fitzgerald M."/>
            <person name="Haas B."/>
            <person name="Abouelleil A."/>
            <person name="Alvarado L."/>
            <person name="Arachchi H.M."/>
            <person name="Berlin A.M."/>
            <person name="Chapman S.B."/>
            <person name="Goldberg J."/>
            <person name="Griggs A."/>
            <person name="Gujja S."/>
            <person name="Hansen M."/>
            <person name="Howarth C."/>
            <person name="Imamovic A."/>
            <person name="Larimer J."/>
            <person name="McCowan C."/>
            <person name="Montmayeur A."/>
            <person name="Murphy C."/>
            <person name="Neiman D."/>
            <person name="Pearson M."/>
            <person name="Priest M."/>
            <person name="Roberts A."/>
            <person name="Saif S."/>
            <person name="Shea T."/>
            <person name="Sisk P."/>
            <person name="Sykes S."/>
            <person name="Wortman J."/>
            <person name="Nusbaum C."/>
            <person name="Birren B."/>
        </authorList>
    </citation>
    <scope>NUCLEOTIDE SEQUENCE [LARGE SCALE GENOMIC DNA]</scope>
    <source>
        <strain evidence="2">race PST-78</strain>
    </source>
</reference>
<accession>A0A0L0VNX3</accession>
<gene>
    <name evidence="1" type="ORF">PSTG_05819</name>
</gene>
<dbReference type="EMBL" id="AJIL01000033">
    <property type="protein sequence ID" value="KNF00922.1"/>
    <property type="molecule type" value="Genomic_DNA"/>
</dbReference>
<dbReference type="Proteomes" id="UP000054564">
    <property type="component" value="Unassembled WGS sequence"/>
</dbReference>
<name>A0A0L0VNX3_9BASI</name>
<dbReference type="OrthoDB" id="2495413at2759"/>
<protein>
    <submittedName>
        <fullName evidence="1">Uncharacterized protein</fullName>
    </submittedName>
</protein>
<dbReference type="PANTHER" id="PTHR33069:SF3">
    <property type="entry name" value="DYNEIN HEAVY CHAIN TAIL DOMAIN-CONTAINING PROTEIN"/>
    <property type="match status" value="1"/>
</dbReference>
<evidence type="ECO:0000313" key="2">
    <source>
        <dbReference type="Proteomes" id="UP000054564"/>
    </source>
</evidence>
<organism evidence="1 2">
    <name type="scientific">Puccinia striiformis f. sp. tritici PST-78</name>
    <dbReference type="NCBI Taxonomy" id="1165861"/>
    <lineage>
        <taxon>Eukaryota</taxon>
        <taxon>Fungi</taxon>
        <taxon>Dikarya</taxon>
        <taxon>Basidiomycota</taxon>
        <taxon>Pucciniomycotina</taxon>
        <taxon>Pucciniomycetes</taxon>
        <taxon>Pucciniales</taxon>
        <taxon>Pucciniaceae</taxon>
        <taxon>Puccinia</taxon>
    </lineage>
</organism>
<proteinExistence type="predicted"/>